<organism evidence="2 3">
    <name type="scientific">Oceanobacillus neutriphilus</name>
    <dbReference type="NCBI Taxonomy" id="531815"/>
    <lineage>
        <taxon>Bacteria</taxon>
        <taxon>Bacillati</taxon>
        <taxon>Bacillota</taxon>
        <taxon>Bacilli</taxon>
        <taxon>Bacillales</taxon>
        <taxon>Bacillaceae</taxon>
        <taxon>Oceanobacillus</taxon>
    </lineage>
</organism>
<keyword evidence="1" id="KW-1133">Transmembrane helix</keyword>
<evidence type="ECO:0000313" key="3">
    <source>
        <dbReference type="Proteomes" id="UP000641206"/>
    </source>
</evidence>
<keyword evidence="1" id="KW-0472">Membrane</keyword>
<accession>A0ABQ2NSL5</accession>
<dbReference type="Proteomes" id="UP000641206">
    <property type="component" value="Unassembled WGS sequence"/>
</dbReference>
<keyword evidence="1" id="KW-0812">Transmembrane</keyword>
<evidence type="ECO:0000313" key="2">
    <source>
        <dbReference type="EMBL" id="GGP09773.1"/>
    </source>
</evidence>
<feature type="transmembrane region" description="Helical" evidence="1">
    <location>
        <begin position="7"/>
        <end position="26"/>
    </location>
</feature>
<comment type="caution">
    <text evidence="2">The sequence shown here is derived from an EMBL/GenBank/DDBJ whole genome shotgun (WGS) entry which is preliminary data.</text>
</comment>
<name>A0ABQ2NSL5_9BACI</name>
<protein>
    <recommendedName>
        <fullName evidence="4">DUF1850 domain-containing protein</fullName>
    </recommendedName>
</protein>
<dbReference type="RefSeq" id="WP_188733858.1">
    <property type="nucleotide sequence ID" value="NZ_BMLW01000004.1"/>
</dbReference>
<keyword evidence="3" id="KW-1185">Reference proteome</keyword>
<proteinExistence type="predicted"/>
<reference evidence="3" key="1">
    <citation type="journal article" date="2019" name="Int. J. Syst. Evol. Microbiol.">
        <title>The Global Catalogue of Microorganisms (GCM) 10K type strain sequencing project: providing services to taxonomists for standard genome sequencing and annotation.</title>
        <authorList>
            <consortium name="The Broad Institute Genomics Platform"/>
            <consortium name="The Broad Institute Genome Sequencing Center for Infectious Disease"/>
            <person name="Wu L."/>
            <person name="Ma J."/>
        </authorList>
    </citation>
    <scope>NUCLEOTIDE SEQUENCE [LARGE SCALE GENOMIC DNA]</scope>
    <source>
        <strain evidence="3">CGMCC 1.7693</strain>
    </source>
</reference>
<dbReference type="Pfam" id="PF08905">
    <property type="entry name" value="DUF1850"/>
    <property type="match status" value="1"/>
</dbReference>
<evidence type="ECO:0008006" key="4">
    <source>
        <dbReference type="Google" id="ProtNLM"/>
    </source>
</evidence>
<dbReference type="InterPro" id="IPR015001">
    <property type="entry name" value="DUF1850"/>
</dbReference>
<dbReference type="EMBL" id="BMLW01000004">
    <property type="protein sequence ID" value="GGP09773.1"/>
    <property type="molecule type" value="Genomic_DNA"/>
</dbReference>
<evidence type="ECO:0000256" key="1">
    <source>
        <dbReference type="SAM" id="Phobius"/>
    </source>
</evidence>
<sequence>MQRKKGLILLVLIIVIGIGIGVNYPFQTALIFHDGESGELTAFLPLHENDSFSITFTHSIHLTDVVEKYKVTDDLQIEQYEIIYEEFGIGMPSNAGENEEFIYEDGKYHIRNMKHQFESLNIRNGEVVSNHRLAWGDRDSNDEACCEVPFNDYFEPGDWYQVKIDWITLLDYWEGERIHEREK</sequence>
<gene>
    <name evidence="2" type="ORF">GCM10011346_15220</name>
</gene>